<feature type="repeat" description="WD" evidence="8">
    <location>
        <begin position="199"/>
        <end position="231"/>
    </location>
</feature>
<comment type="subcellular location">
    <subcellularLocation>
        <location evidence="2">Cytoplasm</location>
    </subcellularLocation>
    <subcellularLocation>
        <location evidence="1">Nucleus</location>
    </subcellularLocation>
</comment>
<dbReference type="SMART" id="SM00320">
    <property type="entry name" value="WD40"/>
    <property type="match status" value="7"/>
</dbReference>
<proteinExistence type="predicted"/>
<comment type="caution">
    <text evidence="10">The sequence shown here is derived from an EMBL/GenBank/DDBJ whole genome shotgun (WGS) entry which is preliminary data.</text>
</comment>
<evidence type="ECO:0000256" key="4">
    <source>
        <dbReference type="ARBA" id="ARBA00022574"/>
    </source>
</evidence>
<dbReference type="PROSITE" id="PS50082">
    <property type="entry name" value="WD_REPEATS_2"/>
    <property type="match status" value="5"/>
</dbReference>
<evidence type="ECO:0000256" key="9">
    <source>
        <dbReference type="SAM" id="MobiDB-lite"/>
    </source>
</evidence>
<dbReference type="PRINTS" id="PR00320">
    <property type="entry name" value="GPROTEINBRPT"/>
</dbReference>
<dbReference type="PROSITE" id="PS50294">
    <property type="entry name" value="WD_REPEATS_REGION"/>
    <property type="match status" value="3"/>
</dbReference>
<dbReference type="Gene3D" id="2.130.10.10">
    <property type="entry name" value="YVTN repeat-like/Quinoprotein amine dehydrogenase"/>
    <property type="match status" value="3"/>
</dbReference>
<sequence length="501" mass="54961">QIVHIMPQEGLVGKSSGKKRGPGGLPRVRSHTDAEFQYYRGDQDHDNLLPPPFRLRLHDLFHHIEKEFEALYAQNLALQDKVENLTERLERESVAGERQGLNDDTDAASTKGALKNKSSGQSSQKVKAANKLRVQTSKIVSSFKTPSVSCRVVRDYVGHRDGVWDVAVSHGGQPVIATASADQTACVWGIDGGRCLLQYNGHSGSVNSIKFHPTQDLILTASGDHTAHIWQAVITPDQLRVQSSEDEVDGSDHEDEEDGLSGLGGGRVGDGGAGIASLRTPLKELQGHNGVVIAADWLPGGDQAITAAWDRTANLYDTHTGELLSQLIGHDQELTHCCSHPTQRLIVTASKDTTFRLWDFRDPIHSVSVFQGHTESVTSVCFTREDKVVSGSDDRSVKVWDVKNMRSPLATIRLDSPVNRLAVSASNVIAIPHDNRHVRLYDLSGQRLARLPRSNRQGHRRMVCSVAWADDSLIARANLFTAGFDRVGYGWSIHSIKEGKD</sequence>
<keyword evidence="3" id="KW-0963">Cytoplasm</keyword>
<dbReference type="InterPro" id="IPR020472">
    <property type="entry name" value="WD40_PAC1"/>
</dbReference>
<dbReference type="CDD" id="cd00200">
    <property type="entry name" value="WD40"/>
    <property type="match status" value="1"/>
</dbReference>
<dbReference type="PROSITE" id="PS00678">
    <property type="entry name" value="WD_REPEATS_1"/>
    <property type="match status" value="1"/>
</dbReference>
<evidence type="ECO:0000256" key="8">
    <source>
        <dbReference type="PROSITE-ProRule" id="PRU00221"/>
    </source>
</evidence>
<feature type="repeat" description="WD" evidence="8">
    <location>
        <begin position="327"/>
        <end position="361"/>
    </location>
</feature>
<feature type="repeat" description="WD" evidence="8">
    <location>
        <begin position="285"/>
        <end position="326"/>
    </location>
</feature>
<keyword evidence="5" id="KW-0677">Repeat</keyword>
<organism evidence="10 11">
    <name type="scientific">Meganyctiphanes norvegica</name>
    <name type="common">Northern krill</name>
    <name type="synonym">Thysanopoda norvegica</name>
    <dbReference type="NCBI Taxonomy" id="48144"/>
    <lineage>
        <taxon>Eukaryota</taxon>
        <taxon>Metazoa</taxon>
        <taxon>Ecdysozoa</taxon>
        <taxon>Arthropoda</taxon>
        <taxon>Crustacea</taxon>
        <taxon>Multicrustacea</taxon>
        <taxon>Malacostraca</taxon>
        <taxon>Eumalacostraca</taxon>
        <taxon>Eucarida</taxon>
        <taxon>Euphausiacea</taxon>
        <taxon>Euphausiidae</taxon>
        <taxon>Meganyctiphanes</taxon>
    </lineage>
</organism>
<keyword evidence="6" id="KW-0539">Nucleus</keyword>
<dbReference type="PANTHER" id="PTHR19855:SF12">
    <property type="entry name" value="WD REPEAT-CONTAINING PROTEIN 37"/>
    <property type="match status" value="1"/>
</dbReference>
<evidence type="ECO:0000256" key="3">
    <source>
        <dbReference type="ARBA" id="ARBA00022490"/>
    </source>
</evidence>
<reference evidence="10 11" key="1">
    <citation type="submission" date="2024-05" db="EMBL/GenBank/DDBJ databases">
        <authorList>
            <person name="Wallberg A."/>
        </authorList>
    </citation>
    <scope>NUCLEOTIDE SEQUENCE [LARGE SCALE GENOMIC DNA]</scope>
</reference>
<dbReference type="EMBL" id="CAXKWB010003319">
    <property type="protein sequence ID" value="CAL4068929.1"/>
    <property type="molecule type" value="Genomic_DNA"/>
</dbReference>
<evidence type="ECO:0000256" key="1">
    <source>
        <dbReference type="ARBA" id="ARBA00004123"/>
    </source>
</evidence>
<evidence type="ECO:0000256" key="2">
    <source>
        <dbReference type="ARBA" id="ARBA00004496"/>
    </source>
</evidence>
<evidence type="ECO:0000256" key="5">
    <source>
        <dbReference type="ARBA" id="ARBA00022737"/>
    </source>
</evidence>
<dbReference type="InterPro" id="IPR015943">
    <property type="entry name" value="WD40/YVTN_repeat-like_dom_sf"/>
</dbReference>
<feature type="compositionally biased region" description="Acidic residues" evidence="9">
    <location>
        <begin position="244"/>
        <end position="259"/>
    </location>
</feature>
<dbReference type="InterPro" id="IPR036322">
    <property type="entry name" value="WD40_repeat_dom_sf"/>
</dbReference>
<dbReference type="GO" id="GO:0005634">
    <property type="term" value="C:nucleus"/>
    <property type="evidence" value="ECO:0007669"/>
    <property type="project" value="UniProtKB-SubCell"/>
</dbReference>
<keyword evidence="11" id="KW-1185">Reference proteome</keyword>
<dbReference type="Proteomes" id="UP001497623">
    <property type="component" value="Unassembled WGS sequence"/>
</dbReference>
<dbReference type="AlphaFoldDB" id="A0AAV2Q5H9"/>
<dbReference type="InterPro" id="IPR001680">
    <property type="entry name" value="WD40_rpt"/>
</dbReference>
<feature type="repeat" description="WD" evidence="8">
    <location>
        <begin position="156"/>
        <end position="198"/>
    </location>
</feature>
<evidence type="ECO:0000256" key="6">
    <source>
        <dbReference type="ARBA" id="ARBA00023242"/>
    </source>
</evidence>
<feature type="region of interest" description="Disordered" evidence="9">
    <location>
        <begin position="89"/>
        <end position="129"/>
    </location>
</feature>
<feature type="region of interest" description="Disordered" evidence="9">
    <location>
        <begin position="240"/>
        <end position="268"/>
    </location>
</feature>
<gene>
    <name evidence="10" type="ORF">MNOR_LOCUS7495</name>
</gene>
<feature type="region of interest" description="Disordered" evidence="9">
    <location>
        <begin position="6"/>
        <end position="30"/>
    </location>
</feature>
<dbReference type="Pfam" id="PF00400">
    <property type="entry name" value="WD40"/>
    <property type="match status" value="5"/>
</dbReference>
<accession>A0AAV2Q5H9</accession>
<name>A0AAV2Q5H9_MEGNR</name>
<dbReference type="SUPFAM" id="SSF50978">
    <property type="entry name" value="WD40 repeat-like"/>
    <property type="match status" value="1"/>
</dbReference>
<evidence type="ECO:0000313" key="11">
    <source>
        <dbReference type="Proteomes" id="UP001497623"/>
    </source>
</evidence>
<dbReference type="PANTHER" id="PTHR19855">
    <property type="entry name" value="WD40 REPEAT PROTEIN 12, 37"/>
    <property type="match status" value="1"/>
</dbReference>
<protein>
    <recommendedName>
        <fullName evidence="7">WD repeat-containing protein 37</fullName>
    </recommendedName>
</protein>
<feature type="non-terminal residue" evidence="10">
    <location>
        <position position="1"/>
    </location>
</feature>
<dbReference type="GO" id="GO:0005737">
    <property type="term" value="C:cytoplasm"/>
    <property type="evidence" value="ECO:0007669"/>
    <property type="project" value="UniProtKB-SubCell"/>
</dbReference>
<evidence type="ECO:0000313" key="10">
    <source>
        <dbReference type="EMBL" id="CAL4068929.1"/>
    </source>
</evidence>
<feature type="compositionally biased region" description="Polar residues" evidence="9">
    <location>
        <begin position="116"/>
        <end position="125"/>
    </location>
</feature>
<dbReference type="FunFam" id="2.130.10.10:FF:001150">
    <property type="entry name" value="WD repeat-containing protein 37"/>
    <property type="match status" value="1"/>
</dbReference>
<evidence type="ECO:0000256" key="7">
    <source>
        <dbReference type="ARBA" id="ARBA00040954"/>
    </source>
</evidence>
<feature type="repeat" description="WD" evidence="8">
    <location>
        <begin position="370"/>
        <end position="410"/>
    </location>
</feature>
<keyword evidence="4 8" id="KW-0853">WD repeat</keyword>
<dbReference type="InterPro" id="IPR019775">
    <property type="entry name" value="WD40_repeat_CS"/>
</dbReference>